<evidence type="ECO:0000313" key="2">
    <source>
        <dbReference type="EMBL" id="SNT38035.1"/>
    </source>
</evidence>
<accession>A0A239M5P4</accession>
<name>A0A239M5P4_9BACT</name>
<keyword evidence="3" id="KW-1185">Reference proteome</keyword>
<dbReference type="OrthoDB" id="117098at2"/>
<keyword evidence="1" id="KW-0812">Transmembrane</keyword>
<dbReference type="RefSeq" id="WP_089410108.1">
    <property type="nucleotide sequence ID" value="NZ_FZOU01000010.1"/>
</dbReference>
<evidence type="ECO:0000256" key="1">
    <source>
        <dbReference type="SAM" id="Phobius"/>
    </source>
</evidence>
<gene>
    <name evidence="2" type="ORF">SAMN05421770_11025</name>
</gene>
<proteinExistence type="predicted"/>
<keyword evidence="1" id="KW-1133">Transmembrane helix</keyword>
<dbReference type="Proteomes" id="UP000198356">
    <property type="component" value="Unassembled WGS sequence"/>
</dbReference>
<dbReference type="AlphaFoldDB" id="A0A239M5P4"/>
<keyword evidence="1" id="KW-0472">Membrane</keyword>
<reference evidence="2 3" key="1">
    <citation type="submission" date="2017-06" db="EMBL/GenBank/DDBJ databases">
        <authorList>
            <person name="Kim H.J."/>
            <person name="Triplett B.A."/>
        </authorList>
    </citation>
    <scope>NUCLEOTIDE SEQUENCE [LARGE SCALE GENOMIC DNA]</scope>
    <source>
        <strain evidence="2 3">DSM 18704</strain>
    </source>
</reference>
<feature type="transmembrane region" description="Helical" evidence="1">
    <location>
        <begin position="91"/>
        <end position="110"/>
    </location>
</feature>
<protein>
    <submittedName>
        <fullName evidence="2">Uncharacterized protein</fullName>
    </submittedName>
</protein>
<organism evidence="2 3">
    <name type="scientific">Granulicella rosea</name>
    <dbReference type="NCBI Taxonomy" id="474952"/>
    <lineage>
        <taxon>Bacteria</taxon>
        <taxon>Pseudomonadati</taxon>
        <taxon>Acidobacteriota</taxon>
        <taxon>Terriglobia</taxon>
        <taxon>Terriglobales</taxon>
        <taxon>Acidobacteriaceae</taxon>
        <taxon>Granulicella</taxon>
    </lineage>
</organism>
<evidence type="ECO:0000313" key="3">
    <source>
        <dbReference type="Proteomes" id="UP000198356"/>
    </source>
</evidence>
<sequence length="141" mass="15724">MPQLIVRKLYRALLRLHPECFRASFAPEMMRVFDEAWIEYGAAWLLGDAALSLLRQWCLRSPEDAQLAGPDARFGLLAGSYPVGGPPHLTMAKLSAALLLTLTSFLLFPYPGAYVPGRMAGRAHVQRGVRYVAQRNLSERP</sequence>
<dbReference type="EMBL" id="FZOU01000010">
    <property type="protein sequence ID" value="SNT38035.1"/>
    <property type="molecule type" value="Genomic_DNA"/>
</dbReference>